<sequence length="720" mass="79954">MWNSISNDFYAMWDFTNGLGALDVSHNYAESRPSLRTYVHGKLHTTKAKGIRAIVYVQEYVSILAGMIPFAFMIRNFCTEIACPTRRPPRGATFDRRVISEVLTLHAALARVCSAIHDPADRDNPHTWLRAPTRSSICTPTPCHAAIYLYINTRAALGHDDSHYLSRLWDNQIANFTELRSSEKSCPQATPFNLCLRTTLQARCDYQGGEDLGKDLSAQQYTTYGSEPVCSAATRRYTMLRRTEEKKPLIPRAGQARPAKWRPLKRLVTNSPAISSLSVASTATRTCGTPTGVPYVGHAVEVMALAVEGRTNCRVAATSSEARRRSFVHSTGSTFKPSGEDECREKLRLVPNYKEFSSQRLKQGSAIRFILSRPSLAAAGGERGWQRSAATQFIALASWQTLGSESADRPGRGLPRLRVFTYHLKLSRPRKIAVRKTCSSFSTFLITHYLIRKLSRQITGRELYRARADISLRQQALKKWSGSGMLERGKSKNPDSLNQSYQDNCGRNVPRNSLFSVVRETPSILCGLDVKACGLDVINEAHFLPTHSLSGTSPATDSAGFKIVLSNHGLHCTKLFPFHRFKTAAPLSLALAVKVPPCIVVSNAVSQHLLVTAVWLKVACSLKLYGKLYNHASCSKRNTSRGPNSFLSQVVPDPRPHCSWYKIKQCWLPASSGTIPTCENLVNRPGIEPGSPRWKAGVLIAQPPCPQWRQQNTLIMLQSL</sequence>
<evidence type="ECO:0000256" key="1">
    <source>
        <dbReference type="SAM" id="MobiDB-lite"/>
    </source>
</evidence>
<feature type="compositionally biased region" description="Polar residues" evidence="1">
    <location>
        <begin position="494"/>
        <end position="503"/>
    </location>
</feature>
<name>A0ABQ9HAT5_9NEOP</name>
<organism evidence="2 3">
    <name type="scientific">Dryococelus australis</name>
    <dbReference type="NCBI Taxonomy" id="614101"/>
    <lineage>
        <taxon>Eukaryota</taxon>
        <taxon>Metazoa</taxon>
        <taxon>Ecdysozoa</taxon>
        <taxon>Arthropoda</taxon>
        <taxon>Hexapoda</taxon>
        <taxon>Insecta</taxon>
        <taxon>Pterygota</taxon>
        <taxon>Neoptera</taxon>
        <taxon>Polyneoptera</taxon>
        <taxon>Phasmatodea</taxon>
        <taxon>Verophasmatodea</taxon>
        <taxon>Anareolatae</taxon>
        <taxon>Phasmatidae</taxon>
        <taxon>Eurycanthinae</taxon>
        <taxon>Dryococelus</taxon>
    </lineage>
</organism>
<evidence type="ECO:0000313" key="3">
    <source>
        <dbReference type="Proteomes" id="UP001159363"/>
    </source>
</evidence>
<proteinExistence type="predicted"/>
<reference evidence="2 3" key="1">
    <citation type="submission" date="2023-02" db="EMBL/GenBank/DDBJ databases">
        <title>LHISI_Scaffold_Assembly.</title>
        <authorList>
            <person name="Stuart O.P."/>
            <person name="Cleave R."/>
            <person name="Magrath M.J.L."/>
            <person name="Mikheyev A.S."/>
        </authorList>
    </citation>
    <scope>NUCLEOTIDE SEQUENCE [LARGE SCALE GENOMIC DNA]</scope>
    <source>
        <strain evidence="2">Daus_M_001</strain>
        <tissue evidence="2">Leg muscle</tissue>
    </source>
</reference>
<accession>A0ABQ9HAT5</accession>
<dbReference type="Proteomes" id="UP001159363">
    <property type="component" value="Chromosome 5"/>
</dbReference>
<protein>
    <submittedName>
        <fullName evidence="2">Uncharacterized protein</fullName>
    </submittedName>
</protein>
<comment type="caution">
    <text evidence="2">The sequence shown here is derived from an EMBL/GenBank/DDBJ whole genome shotgun (WGS) entry which is preliminary data.</text>
</comment>
<keyword evidence="3" id="KW-1185">Reference proteome</keyword>
<evidence type="ECO:0000313" key="2">
    <source>
        <dbReference type="EMBL" id="KAJ8881432.1"/>
    </source>
</evidence>
<gene>
    <name evidence="2" type="ORF">PR048_017913</name>
</gene>
<feature type="region of interest" description="Disordered" evidence="1">
    <location>
        <begin position="483"/>
        <end position="503"/>
    </location>
</feature>
<dbReference type="EMBL" id="JARBHB010000006">
    <property type="protein sequence ID" value="KAJ8881432.1"/>
    <property type="molecule type" value="Genomic_DNA"/>
</dbReference>